<dbReference type="SUPFAM" id="SSF54736">
    <property type="entry name" value="ClpS-like"/>
    <property type="match status" value="1"/>
</dbReference>
<keyword evidence="3" id="KW-1185">Reference proteome</keyword>
<dbReference type="Pfam" id="PF02617">
    <property type="entry name" value="ClpS"/>
    <property type="match status" value="1"/>
</dbReference>
<evidence type="ECO:0000313" key="2">
    <source>
        <dbReference type="EMBL" id="NIH82953.1"/>
    </source>
</evidence>
<dbReference type="RefSeq" id="WP_167120671.1">
    <property type="nucleotide sequence ID" value="NZ_JAANOU010000001.1"/>
</dbReference>
<evidence type="ECO:0000259" key="1">
    <source>
        <dbReference type="Pfam" id="PF02617"/>
    </source>
</evidence>
<dbReference type="EMBL" id="JAANOU010000001">
    <property type="protein sequence ID" value="NIH82953.1"/>
    <property type="molecule type" value="Genomic_DNA"/>
</dbReference>
<protein>
    <submittedName>
        <fullName evidence="2">ATP-dependent Clp protease adaptor protein ClpS</fullName>
    </submittedName>
</protein>
<dbReference type="Gene3D" id="3.30.1390.10">
    <property type="match status" value="1"/>
</dbReference>
<sequence>MSDQQWAVVLHDDDVNSHTTVAFAVARAYGLPVERGFEMAHDVDTAGEGCLTWCTTREQAEALVADLQLWGLHVTLRSR</sequence>
<gene>
    <name evidence="2" type="ORF">FHX46_005483</name>
</gene>
<feature type="domain" description="Adaptor protein ClpS core" evidence="1">
    <location>
        <begin position="3"/>
        <end position="68"/>
    </location>
</feature>
<comment type="caution">
    <text evidence="2">The sequence shown here is derived from an EMBL/GenBank/DDBJ whole genome shotgun (WGS) entry which is preliminary data.</text>
</comment>
<dbReference type="Proteomes" id="UP000754495">
    <property type="component" value="Unassembled WGS sequence"/>
</dbReference>
<organism evidence="2 3">
    <name type="scientific">Amycolatopsis viridis</name>
    <dbReference type="NCBI Taxonomy" id="185678"/>
    <lineage>
        <taxon>Bacteria</taxon>
        <taxon>Bacillati</taxon>
        <taxon>Actinomycetota</taxon>
        <taxon>Actinomycetes</taxon>
        <taxon>Pseudonocardiales</taxon>
        <taxon>Pseudonocardiaceae</taxon>
        <taxon>Amycolatopsis</taxon>
    </lineage>
</organism>
<keyword evidence="2" id="KW-0378">Hydrolase</keyword>
<name>A0ABX0T132_9PSEU</name>
<dbReference type="GO" id="GO:0006508">
    <property type="term" value="P:proteolysis"/>
    <property type="evidence" value="ECO:0007669"/>
    <property type="project" value="UniProtKB-KW"/>
</dbReference>
<evidence type="ECO:0000313" key="3">
    <source>
        <dbReference type="Proteomes" id="UP000754495"/>
    </source>
</evidence>
<dbReference type="InterPro" id="IPR003769">
    <property type="entry name" value="ClpS_core"/>
</dbReference>
<reference evidence="2 3" key="1">
    <citation type="submission" date="2020-03" db="EMBL/GenBank/DDBJ databases">
        <title>Sequencing the genomes of 1000 actinobacteria strains.</title>
        <authorList>
            <person name="Klenk H.-P."/>
        </authorList>
    </citation>
    <scope>NUCLEOTIDE SEQUENCE [LARGE SCALE GENOMIC DNA]</scope>
    <source>
        <strain evidence="2 3">DSM 45668</strain>
    </source>
</reference>
<proteinExistence type="predicted"/>
<dbReference type="InterPro" id="IPR014719">
    <property type="entry name" value="Ribosomal_bL12_C/ClpS-like"/>
</dbReference>
<keyword evidence="2" id="KW-0645">Protease</keyword>
<dbReference type="GO" id="GO:0008233">
    <property type="term" value="F:peptidase activity"/>
    <property type="evidence" value="ECO:0007669"/>
    <property type="project" value="UniProtKB-KW"/>
</dbReference>
<accession>A0ABX0T132</accession>